<proteinExistence type="predicted"/>
<reference evidence="2 3" key="1">
    <citation type="submission" date="2020-08" db="EMBL/GenBank/DDBJ databases">
        <title>Genomic Encyclopedia of Type Strains, Phase IV (KMG-IV): sequencing the most valuable type-strain genomes for metagenomic binning, comparative biology and taxonomic classification.</title>
        <authorList>
            <person name="Goeker M."/>
        </authorList>
    </citation>
    <scope>NUCLEOTIDE SEQUENCE [LARGE SCALE GENOMIC DNA]</scope>
    <source>
        <strain evidence="2 3">DSM 10633</strain>
    </source>
</reference>
<feature type="compositionally biased region" description="Polar residues" evidence="1">
    <location>
        <begin position="166"/>
        <end position="183"/>
    </location>
</feature>
<comment type="caution">
    <text evidence="2">The sequence shown here is derived from an EMBL/GenBank/DDBJ whole genome shotgun (WGS) entry which is preliminary data.</text>
</comment>
<gene>
    <name evidence="2" type="ORF">HNR36_000424</name>
</gene>
<dbReference type="AlphaFoldDB" id="A0A840PTG9"/>
<dbReference type="Pfam" id="PF09826">
    <property type="entry name" value="Beta_propel"/>
    <property type="match status" value="1"/>
</dbReference>
<dbReference type="Proteomes" id="UP000557217">
    <property type="component" value="Unassembled WGS sequence"/>
</dbReference>
<dbReference type="InterPro" id="IPR019198">
    <property type="entry name" value="Beta_propeller_containing"/>
</dbReference>
<dbReference type="EMBL" id="JACHGZ010000002">
    <property type="protein sequence ID" value="MBB5148042.1"/>
    <property type="molecule type" value="Genomic_DNA"/>
</dbReference>
<evidence type="ECO:0000313" key="2">
    <source>
        <dbReference type="EMBL" id="MBB5148042.1"/>
    </source>
</evidence>
<sequence length="722" mass="81352">MNNKTKILASGFILLVFGVFLSFILLGKKVEVNAASVVFYGQPYDVHLSHALDEQAIQRGKVYVTDEDGNKVDATVTLSKNQRTLTVENLKIGKYILHIEDKSFRKSSVNLKNQKIEFEVIEKLESIKSVKELEEYFQALLNKHNQNGVKWKFFEEERVEMKQSTEADTASSGGNHSTTNNQVEGIDEGDVVITDGKYIYATVEQQIKIVDAQNPKNLKQVATIQLKGNGYPHQLMKEGNYLIILLDEFVEDPRNSHKEYYGGKTFTKAAIYDVSDASKPKLVKEFGQEGYMNGVRKYNGVLYIVSNYTPNYWIMKDAEVELRPYIVEDDESNPLEIEKISIIPSSTEPSYTIISAIDLNNLTSKEVNTKGYLGSSSTLYMSKNALYLTAFDYGMAVPLPIDLRVTTSDSEAEKSIAPIHSGEPKTNIYKFAIDGTNIEFTGTGTVKGNVLNQFSMDEHNGYFRIATTEGVAWGNQANSKNHLFILDENLKKVGEVTGLAKGERIYSVRFMGDKAYIVTFKETDPLFVIDTAEPSNPKVLGELKIPGFSNYLHPLDENHLVGIGYDTEQRMDSWSKEPFTVTKGMKISLFDVSDFANPKEQDMVIIGGRGTYSEVQYNHKALFRNEALNYYGFPVILYEEGKNEDVKYKGLGALVYEITTEKGIQLKGNLITPAKANELYEDWESSISRLVYIDDALYTISPKEIKSYDLKTFESIGQMKIK</sequence>
<protein>
    <submittedName>
        <fullName evidence="2">Putative secreted protein with C-terminal beta-propeller domain</fullName>
    </submittedName>
</protein>
<feature type="region of interest" description="Disordered" evidence="1">
    <location>
        <begin position="162"/>
        <end position="185"/>
    </location>
</feature>
<accession>A0A840PTG9</accession>
<evidence type="ECO:0000313" key="3">
    <source>
        <dbReference type="Proteomes" id="UP000557217"/>
    </source>
</evidence>
<name>A0A840PTG9_URETH</name>
<organism evidence="2 3">
    <name type="scientific">Ureibacillus thermosphaericus</name>
    <dbReference type="NCBI Taxonomy" id="51173"/>
    <lineage>
        <taxon>Bacteria</taxon>
        <taxon>Bacillati</taxon>
        <taxon>Bacillota</taxon>
        <taxon>Bacilli</taxon>
        <taxon>Bacillales</taxon>
        <taxon>Caryophanaceae</taxon>
        <taxon>Ureibacillus</taxon>
    </lineage>
</organism>
<dbReference type="RefSeq" id="WP_168411904.1">
    <property type="nucleotide sequence ID" value="NZ_JAAXPW010000002.1"/>
</dbReference>
<keyword evidence="3" id="KW-1185">Reference proteome</keyword>
<evidence type="ECO:0000256" key="1">
    <source>
        <dbReference type="SAM" id="MobiDB-lite"/>
    </source>
</evidence>